<reference evidence="1 2" key="1">
    <citation type="journal article" date="2011" name="Proc. Natl. Acad. Sci. U.S.A.">
        <title>Evolutionary erosion of yeast sex chromosomes by mating-type switching accidents.</title>
        <authorList>
            <person name="Gordon J.L."/>
            <person name="Armisen D."/>
            <person name="Proux-Wera E."/>
            <person name="Oheigeartaigh S.S."/>
            <person name="Byrne K.P."/>
            <person name="Wolfe K.H."/>
        </authorList>
    </citation>
    <scope>NUCLEOTIDE SEQUENCE [LARGE SCALE GENOMIC DNA]</scope>
    <source>
        <strain evidence="2">ATCC 10597 / BCRC 20456 / CBS 421 / NBRC 0211 / NRRL Y-12639</strain>
    </source>
</reference>
<keyword evidence="2" id="KW-1185">Reference proteome</keyword>
<dbReference type="Gene3D" id="3.30.70.80">
    <property type="entry name" value="Peptidase S8 propeptide/proteinase inhibitor I9"/>
    <property type="match status" value="1"/>
</dbReference>
<proteinExistence type="predicted"/>
<dbReference type="InterPro" id="IPR037045">
    <property type="entry name" value="S8pro/Inhibitor_I9_sf"/>
</dbReference>
<dbReference type="HOGENOM" id="CLU_2794529_0_0_1"/>
<protein>
    <recommendedName>
        <fullName evidence="3">Inhibitor I9 domain-containing protein</fullName>
    </recommendedName>
</protein>
<dbReference type="KEGG" id="ndi:NDAI_0B04560"/>
<dbReference type="EMBL" id="HE580268">
    <property type="protein sequence ID" value="CCD23491.1"/>
    <property type="molecule type" value="Genomic_DNA"/>
</dbReference>
<evidence type="ECO:0008006" key="3">
    <source>
        <dbReference type="Google" id="ProtNLM"/>
    </source>
</evidence>
<name>G0W6T0_NAUDC</name>
<organism evidence="1 2">
    <name type="scientific">Naumovozyma dairenensis (strain ATCC 10597 / BCRC 20456 / CBS 421 / NBRC 0211 / NRRL Y-12639)</name>
    <name type="common">Saccharomyces dairenensis</name>
    <dbReference type="NCBI Taxonomy" id="1071378"/>
    <lineage>
        <taxon>Eukaryota</taxon>
        <taxon>Fungi</taxon>
        <taxon>Dikarya</taxon>
        <taxon>Ascomycota</taxon>
        <taxon>Saccharomycotina</taxon>
        <taxon>Saccharomycetes</taxon>
        <taxon>Saccharomycetales</taxon>
        <taxon>Saccharomycetaceae</taxon>
        <taxon>Naumovozyma</taxon>
    </lineage>
</organism>
<accession>G0W6T0</accession>
<evidence type="ECO:0000313" key="2">
    <source>
        <dbReference type="Proteomes" id="UP000000689"/>
    </source>
</evidence>
<gene>
    <name evidence="1" type="primary">NDAI0B04560</name>
    <name evidence="1" type="ordered locus">NDAI_0B04560</name>
</gene>
<evidence type="ECO:0000313" key="1">
    <source>
        <dbReference type="EMBL" id="CCD23491.1"/>
    </source>
</evidence>
<dbReference type="OrthoDB" id="5518345at2759"/>
<dbReference type="Proteomes" id="UP000000689">
    <property type="component" value="Chromosome 2"/>
</dbReference>
<dbReference type="GeneID" id="11497616"/>
<dbReference type="SUPFAM" id="SSF54897">
    <property type="entry name" value="Protease propeptides/inhibitors"/>
    <property type="match status" value="1"/>
</dbReference>
<dbReference type="OMA" id="DQIVHAN"/>
<sequence>MESVEELVNELGGKITNRYKLIKGFSMEFDDSYLNILKNQIERLNMNMDGRYHINLEEDQIVHANTVR</sequence>
<dbReference type="AlphaFoldDB" id="G0W6T0"/>
<dbReference type="RefSeq" id="XP_003668734.1">
    <property type="nucleotide sequence ID" value="XM_003668686.1"/>
</dbReference>